<keyword evidence="3" id="KW-1185">Reference proteome</keyword>
<sequence>MVERSSEILPVNLRLSCIEDGLVRQPASSPSDTPPLTPSIGTSAFSAGVAGSRHLSEHSTLSATLHAGQRQIGSLQMPAPGVTTSGPVYARALIPLTGPNYEIADGEEVMVISNCGEQEHFWRIKSKAGIVEVPAVAMWIGGPNLESINQAIQ</sequence>
<feature type="region of interest" description="Disordered" evidence="1">
    <location>
        <begin position="24"/>
        <end position="43"/>
    </location>
</feature>
<dbReference type="Gene3D" id="2.30.30.40">
    <property type="entry name" value="SH3 Domains"/>
    <property type="match status" value="1"/>
</dbReference>
<evidence type="ECO:0000313" key="2">
    <source>
        <dbReference type="EMBL" id="VEL30076.1"/>
    </source>
</evidence>
<organism evidence="2 3">
    <name type="scientific">Protopolystoma xenopodis</name>
    <dbReference type="NCBI Taxonomy" id="117903"/>
    <lineage>
        <taxon>Eukaryota</taxon>
        <taxon>Metazoa</taxon>
        <taxon>Spiralia</taxon>
        <taxon>Lophotrochozoa</taxon>
        <taxon>Platyhelminthes</taxon>
        <taxon>Monogenea</taxon>
        <taxon>Polyopisthocotylea</taxon>
        <taxon>Polystomatidea</taxon>
        <taxon>Polystomatidae</taxon>
        <taxon>Protopolystoma</taxon>
    </lineage>
</organism>
<evidence type="ECO:0000256" key="1">
    <source>
        <dbReference type="SAM" id="MobiDB-lite"/>
    </source>
</evidence>
<gene>
    <name evidence="2" type="ORF">PXEA_LOCUS23516</name>
</gene>
<proteinExistence type="predicted"/>
<name>A0A3S5AR97_9PLAT</name>
<evidence type="ECO:0000313" key="3">
    <source>
        <dbReference type="Proteomes" id="UP000784294"/>
    </source>
</evidence>
<dbReference type="Proteomes" id="UP000784294">
    <property type="component" value="Unassembled WGS sequence"/>
</dbReference>
<dbReference type="Gene3D" id="1.20.58.60">
    <property type="match status" value="1"/>
</dbReference>
<dbReference type="EMBL" id="CAAALY010109182">
    <property type="protein sequence ID" value="VEL30076.1"/>
    <property type="molecule type" value="Genomic_DNA"/>
</dbReference>
<dbReference type="AlphaFoldDB" id="A0A3S5AR97"/>
<accession>A0A3S5AR97</accession>
<protein>
    <recommendedName>
        <fullName evidence="4">SH3 domain-containing protein</fullName>
    </recommendedName>
</protein>
<reference evidence="2" key="1">
    <citation type="submission" date="2018-11" db="EMBL/GenBank/DDBJ databases">
        <authorList>
            <consortium name="Pathogen Informatics"/>
        </authorList>
    </citation>
    <scope>NUCLEOTIDE SEQUENCE</scope>
</reference>
<evidence type="ECO:0008006" key="4">
    <source>
        <dbReference type="Google" id="ProtNLM"/>
    </source>
</evidence>
<comment type="caution">
    <text evidence="2">The sequence shown here is derived from an EMBL/GenBank/DDBJ whole genome shotgun (WGS) entry which is preliminary data.</text>
</comment>
<dbReference type="OrthoDB" id="18740at2759"/>